<dbReference type="Proteomes" id="UP000198481">
    <property type="component" value="Chromosome I"/>
</dbReference>
<keyword evidence="9 15" id="KW-0808">Transferase</keyword>
<dbReference type="Gene3D" id="3.40.50.720">
    <property type="entry name" value="NAD(P)-binding Rossmann-like Domain"/>
    <property type="match status" value="1"/>
</dbReference>
<dbReference type="PROSITE" id="PS00104">
    <property type="entry name" value="EPSP_SYNTHASE_1"/>
    <property type="match status" value="1"/>
</dbReference>
<keyword evidence="7" id="KW-0827">Tyrosine biosynthesis</keyword>
<feature type="binding site" evidence="15">
    <location>
        <position position="481"/>
    </location>
    <ligand>
        <name>3-phosphoshikimate</name>
        <dbReference type="ChEBI" id="CHEBI:145989"/>
    </ligand>
</feature>
<name>A0A1H2AJA8_9PSED</name>
<feature type="binding site" evidence="15">
    <location>
        <position position="334"/>
    </location>
    <ligand>
        <name>3-phosphoshikimate</name>
        <dbReference type="ChEBI" id="CHEBI:145989"/>
    </ligand>
</feature>
<evidence type="ECO:0000256" key="11">
    <source>
        <dbReference type="ARBA" id="ARBA00023027"/>
    </source>
</evidence>
<evidence type="ECO:0000313" key="18">
    <source>
        <dbReference type="Proteomes" id="UP000198481"/>
    </source>
</evidence>
<dbReference type="GO" id="GO:0003866">
    <property type="term" value="F:3-phosphoshikimate 1-carboxyvinyltransferase activity"/>
    <property type="evidence" value="ECO:0007669"/>
    <property type="project" value="UniProtKB-UniRule"/>
</dbReference>
<feature type="binding site" evidence="15">
    <location>
        <position position="338"/>
    </location>
    <ligand>
        <name>3-phosphoshikimate</name>
        <dbReference type="ChEBI" id="CHEBI:145989"/>
    </ligand>
</feature>
<evidence type="ECO:0000259" key="16">
    <source>
        <dbReference type="PROSITE" id="PS51176"/>
    </source>
</evidence>
<dbReference type="InterPro" id="IPR013792">
    <property type="entry name" value="RNA3'P_cycl/enolpyr_Trfase_a/b"/>
</dbReference>
<gene>
    <name evidence="15" type="primary">aroA</name>
    <name evidence="17" type="ORF">SAMN05216222_4502</name>
</gene>
<feature type="binding site" evidence="15">
    <location>
        <position position="481"/>
    </location>
    <ligand>
        <name>phosphoenolpyruvate</name>
        <dbReference type="ChEBI" id="CHEBI:58702"/>
    </ligand>
</feature>
<dbReference type="PANTHER" id="PTHR21090:SF5">
    <property type="entry name" value="PENTAFUNCTIONAL AROM POLYPEPTIDE"/>
    <property type="match status" value="1"/>
</dbReference>
<evidence type="ECO:0000256" key="9">
    <source>
        <dbReference type="ARBA" id="ARBA00022679"/>
    </source>
</evidence>
<feature type="binding site" evidence="15">
    <location>
        <position position="479"/>
    </location>
    <ligand>
        <name>3-phosphoshikimate</name>
        <dbReference type="ChEBI" id="CHEBI:145989"/>
    </ligand>
</feature>
<dbReference type="STRING" id="1148509.SAMN05216222_4502"/>
<dbReference type="SUPFAM" id="SSF51735">
    <property type="entry name" value="NAD(P)-binding Rossmann-fold domains"/>
    <property type="match status" value="1"/>
</dbReference>
<evidence type="ECO:0000256" key="15">
    <source>
        <dbReference type="HAMAP-Rule" id="MF_00210"/>
    </source>
</evidence>
<dbReference type="GO" id="GO:0009423">
    <property type="term" value="P:chorismate biosynthetic process"/>
    <property type="evidence" value="ECO:0007669"/>
    <property type="project" value="UniProtKB-UniRule"/>
</dbReference>
<dbReference type="FunFam" id="1.10.3660.10:FF:000003">
    <property type="entry name" value="Prephenate dehydrogenase"/>
    <property type="match status" value="1"/>
</dbReference>
<dbReference type="Pfam" id="PF20463">
    <property type="entry name" value="PDH_C"/>
    <property type="match status" value="1"/>
</dbReference>
<dbReference type="AlphaFoldDB" id="A0A1H2AJA8"/>
<dbReference type="InterPro" id="IPR036291">
    <property type="entry name" value="NAD(P)-bd_dom_sf"/>
</dbReference>
<dbReference type="GO" id="GO:0005737">
    <property type="term" value="C:cytoplasm"/>
    <property type="evidence" value="ECO:0007669"/>
    <property type="project" value="UniProtKB-SubCell"/>
</dbReference>
<dbReference type="NCBIfam" id="NF011381">
    <property type="entry name" value="PRK14806.1"/>
    <property type="match status" value="1"/>
</dbReference>
<keyword evidence="6 15" id="KW-0963">Cytoplasm</keyword>
<comment type="similarity">
    <text evidence="5 15">Belongs to the EPSP synthase family.</text>
</comment>
<protein>
    <recommendedName>
        <fullName evidence="15">3-phosphoshikimate 1-carboxyvinyltransferase</fullName>
        <ecNumber evidence="15">2.5.1.19</ecNumber>
    </recommendedName>
    <alternativeName>
        <fullName evidence="15">5-enolpyruvylshikimate-3-phosphate synthase</fullName>
        <shortName evidence="15">EPSP synthase</shortName>
        <shortName evidence="15">EPSPS</shortName>
    </alternativeName>
</protein>
<dbReference type="Gene3D" id="1.10.3660.10">
    <property type="entry name" value="6-phosphogluconate dehydrogenase C-terminal like domain"/>
    <property type="match status" value="1"/>
</dbReference>
<feature type="domain" description="Prephenate/arogenate dehydrogenase" evidence="16">
    <location>
        <begin position="15"/>
        <end position="303"/>
    </location>
</feature>
<evidence type="ECO:0000256" key="4">
    <source>
        <dbReference type="ARBA" id="ARBA00007964"/>
    </source>
</evidence>
<keyword evidence="11" id="KW-0520">NAD</keyword>
<keyword evidence="10" id="KW-0560">Oxidoreductase</keyword>
<organism evidence="17 18">
    <name type="scientific">Pseudomonas prosekii</name>
    <dbReference type="NCBI Taxonomy" id="1148509"/>
    <lineage>
        <taxon>Bacteria</taxon>
        <taxon>Pseudomonadati</taxon>
        <taxon>Pseudomonadota</taxon>
        <taxon>Gammaproteobacteria</taxon>
        <taxon>Pseudomonadales</taxon>
        <taxon>Pseudomonadaceae</taxon>
        <taxon>Pseudomonas</taxon>
    </lineage>
</organism>
<feature type="binding site" evidence="15">
    <location>
        <position position="654"/>
    </location>
    <ligand>
        <name>3-phosphoshikimate</name>
        <dbReference type="ChEBI" id="CHEBI:145989"/>
    </ligand>
</feature>
<dbReference type="EMBL" id="LT629762">
    <property type="protein sequence ID" value="SDT46041.1"/>
    <property type="molecule type" value="Genomic_DNA"/>
</dbReference>
<feature type="binding site" evidence="15">
    <location>
        <position position="658"/>
    </location>
    <ligand>
        <name>phosphoenolpyruvate</name>
        <dbReference type="ChEBI" id="CHEBI:58702"/>
    </ligand>
</feature>
<dbReference type="GO" id="GO:0006571">
    <property type="term" value="P:tyrosine biosynthetic process"/>
    <property type="evidence" value="ECO:0007669"/>
    <property type="project" value="UniProtKB-KW"/>
</dbReference>
<evidence type="ECO:0000256" key="1">
    <source>
        <dbReference type="ARBA" id="ARBA00002174"/>
    </source>
</evidence>
<dbReference type="InterPro" id="IPR008927">
    <property type="entry name" value="6-PGluconate_DH-like_C_sf"/>
</dbReference>
<dbReference type="InterPro" id="IPR003099">
    <property type="entry name" value="Prephen_DH"/>
</dbReference>
<comment type="function">
    <text evidence="1 15">Catalyzes the transfer of the enolpyruvyl moiety of phosphoenolpyruvate (PEP) to the 5-hydroxyl of shikimate-3-phosphate (S3P) to produce enolpyruvyl shikimate-3-phosphate and inorganic phosphate.</text>
</comment>
<dbReference type="Gene3D" id="3.65.10.10">
    <property type="entry name" value="Enolpyruvate transferase domain"/>
    <property type="match status" value="2"/>
</dbReference>
<accession>A0A1H2AJA8</accession>
<dbReference type="SUPFAM" id="SSF55205">
    <property type="entry name" value="EPT/RTPC-like"/>
    <property type="match status" value="1"/>
</dbReference>
<feature type="binding site" evidence="15">
    <location>
        <position position="406"/>
    </location>
    <ligand>
        <name>phosphoenolpyruvate</name>
        <dbReference type="ChEBI" id="CHEBI:58702"/>
    </ligand>
</feature>
<dbReference type="PANTHER" id="PTHR21090">
    <property type="entry name" value="AROM/DEHYDROQUINATE SYNTHASE"/>
    <property type="match status" value="1"/>
</dbReference>
<evidence type="ECO:0000256" key="2">
    <source>
        <dbReference type="ARBA" id="ARBA00004811"/>
    </source>
</evidence>
<dbReference type="GO" id="GO:0008977">
    <property type="term" value="F:prephenate dehydrogenase (NAD+) activity"/>
    <property type="evidence" value="ECO:0007669"/>
    <property type="project" value="UniProtKB-EC"/>
</dbReference>
<comment type="catalytic activity">
    <reaction evidence="13">
        <text>3-phosphoshikimate + phosphoenolpyruvate = 5-O-(1-carboxyvinyl)-3-phosphoshikimate + phosphate</text>
        <dbReference type="Rhea" id="RHEA:21256"/>
        <dbReference type="ChEBI" id="CHEBI:43474"/>
        <dbReference type="ChEBI" id="CHEBI:57701"/>
        <dbReference type="ChEBI" id="CHEBI:58702"/>
        <dbReference type="ChEBI" id="CHEBI:145989"/>
        <dbReference type="EC" id="2.5.1.19"/>
    </reaction>
    <physiologicalReaction direction="left-to-right" evidence="13">
        <dbReference type="Rhea" id="RHEA:21257"/>
    </physiologicalReaction>
</comment>
<feature type="binding site" evidence="15">
    <location>
        <position position="333"/>
    </location>
    <ligand>
        <name>3-phosphoshikimate</name>
        <dbReference type="ChEBI" id="CHEBI:145989"/>
    </ligand>
</feature>
<dbReference type="NCBIfam" id="TIGR01356">
    <property type="entry name" value="aroA"/>
    <property type="match status" value="1"/>
</dbReference>
<dbReference type="Pfam" id="PF02153">
    <property type="entry name" value="PDH_N"/>
    <property type="match status" value="1"/>
</dbReference>
<dbReference type="GO" id="GO:0004665">
    <property type="term" value="F:prephenate dehydrogenase (NADP+) activity"/>
    <property type="evidence" value="ECO:0007669"/>
    <property type="project" value="InterPro"/>
</dbReference>
<comment type="subcellular location">
    <subcellularLocation>
        <location evidence="15">Cytoplasm</location>
    </subcellularLocation>
</comment>
<evidence type="ECO:0000256" key="6">
    <source>
        <dbReference type="ARBA" id="ARBA00022490"/>
    </source>
</evidence>
<dbReference type="GO" id="GO:0070403">
    <property type="term" value="F:NAD+ binding"/>
    <property type="evidence" value="ECO:0007669"/>
    <property type="project" value="InterPro"/>
</dbReference>
<dbReference type="Pfam" id="PF00275">
    <property type="entry name" value="EPSP_synthase"/>
    <property type="match status" value="1"/>
</dbReference>
<sequence>MVDFVAQQSAEPVIGRLVVVGLGLIGGSFAKGLRESGVCREVVGVDLDPQSRKLAVELGVVDRCEEDLATACQGADVIQLAVPILAMEKMLVRLASMDLGQAILTDVGSAKGNVVRAATEAFGGMPKRFVPGHPIAGSEQSGVEASNAELFRRHKVILTPLDQTDPAALAVVDRLWRVLGADVEHMQVERHDEVLAATSHLPHLLAFCLVDSLAKRNENLEIFRYAAGGFRDFTRIAGSDPVMWHDIFLANREAVLRTLDTFRSDLDALRDAVDAGDGHQLLGVFTRARVAREHFSKILARRAYVDAMNSNDLIFLGQPGGRLTGRIRVPGDKSISHRSIMLGSLAEGTTEVEGFLEGEDALATLQAFRDMGVVIEGPHHGRVTIHGVGLHGLKPAPGPIYLGNSGTSMRLLSGLLAAQNFDSTLTGDASLSKRPMNRVANPLREMGAVIETAAEGRPPMIIRGGNKLKGLTYTMPMASAQVKSCLLLAGLYAEGKTTVTEPAPTRDHTERMLRGFGYPVSVDGATASVESGHKLTATHIEVPGDISSSAFFLVAASIAEGSELVLEHVGINPTRTGVIDILRLMGADITLENQREVGGEPVADLRVRAAKLKGIEIPEALVPLAIDEFPVLFVAAACAEGRTVLRGAEELRVKESDRIQVMADGLLALGVKCEPTPDGIIIDGGLIGGGEVHGHGDHRIAMAFSVASLRATAPIRIHDCANVATSFPNFLALCAQVGIRVAQEAQS</sequence>
<feature type="binding site" evidence="15">
    <location>
        <position position="627"/>
    </location>
    <ligand>
        <name>3-phosphoshikimate</name>
        <dbReference type="ChEBI" id="CHEBI:145989"/>
    </ligand>
</feature>
<dbReference type="CDD" id="cd01556">
    <property type="entry name" value="EPSP_synthase"/>
    <property type="match status" value="1"/>
</dbReference>
<evidence type="ECO:0000256" key="3">
    <source>
        <dbReference type="ARBA" id="ARBA00005067"/>
    </source>
</evidence>
<dbReference type="FunFam" id="3.65.10.10:FF:000005">
    <property type="entry name" value="3-phosphoshikimate 1-carboxyvinyltransferase"/>
    <property type="match status" value="1"/>
</dbReference>
<dbReference type="UniPathway" id="UPA00053">
    <property type="reaction ID" value="UER00089"/>
</dbReference>
<comment type="pathway">
    <text evidence="3">Amino-acid biosynthesis; L-tyrosine biosynthesis; (4-hydroxyphenyl)pyruvate from prephenate (NAD(+) route): step 1/1.</text>
</comment>
<dbReference type="InterPro" id="IPR036968">
    <property type="entry name" value="Enolpyruvate_Tfrase_sf"/>
</dbReference>
<feature type="binding site" evidence="15">
    <location>
        <position position="434"/>
    </location>
    <ligand>
        <name>phosphoenolpyruvate</name>
        <dbReference type="ChEBI" id="CHEBI:58702"/>
    </ligand>
</feature>
<proteinExistence type="inferred from homology"/>
<evidence type="ECO:0000256" key="12">
    <source>
        <dbReference type="ARBA" id="ARBA00023141"/>
    </source>
</evidence>
<evidence type="ECO:0000256" key="7">
    <source>
        <dbReference type="ARBA" id="ARBA00022498"/>
    </source>
</evidence>
<dbReference type="EC" id="2.5.1.19" evidence="15"/>
<comment type="caution">
    <text evidence="15">Lacks conserved residue(s) required for the propagation of feature annotation.</text>
</comment>
<comment type="subunit">
    <text evidence="15">Monomer.</text>
</comment>
<feature type="binding site" evidence="15">
    <location>
        <position position="333"/>
    </location>
    <ligand>
        <name>phosphoenolpyruvate</name>
        <dbReference type="ChEBI" id="CHEBI:58702"/>
    </ligand>
</feature>
<evidence type="ECO:0000256" key="14">
    <source>
        <dbReference type="ARBA" id="ARBA00049260"/>
    </source>
</evidence>
<keyword evidence="12 15" id="KW-0057">Aromatic amino acid biosynthesis</keyword>
<feature type="active site" description="Proton acceptor" evidence="15">
    <location>
        <position position="627"/>
    </location>
</feature>
<dbReference type="FunFam" id="3.65.10.10:FF:000006">
    <property type="entry name" value="3-phosphoshikimate 1-carboxyvinyltransferase"/>
    <property type="match status" value="1"/>
</dbReference>
<dbReference type="HAMAP" id="MF_00210">
    <property type="entry name" value="EPSP_synth"/>
    <property type="match status" value="1"/>
</dbReference>
<keyword evidence="8 15" id="KW-0028">Amino-acid biosynthesis</keyword>
<dbReference type="InterPro" id="IPR006264">
    <property type="entry name" value="EPSP_synthase"/>
</dbReference>
<dbReference type="FunFam" id="3.40.50.720:FF:000208">
    <property type="entry name" value="Prephenate dehydrogenase"/>
    <property type="match status" value="1"/>
</dbReference>
<dbReference type="InterPro" id="IPR046825">
    <property type="entry name" value="PDH_C"/>
</dbReference>
<dbReference type="SUPFAM" id="SSF48179">
    <property type="entry name" value="6-phosphogluconate dehydrogenase C-terminal domain-like"/>
    <property type="match status" value="1"/>
</dbReference>
<dbReference type="InterPro" id="IPR023193">
    <property type="entry name" value="EPSP_synthase_CS"/>
</dbReference>
<comment type="similarity">
    <text evidence="4">Belongs to the prephenate/arogenate dehydrogenase family.</text>
</comment>
<comment type="pathway">
    <text evidence="2 15">Metabolic intermediate biosynthesis; chorismate biosynthesis; chorismate from D-erythrose 4-phosphate and phosphoenolpyruvate: step 6/7.</text>
</comment>
<dbReference type="InterPro" id="IPR001986">
    <property type="entry name" value="Enolpyruvate_Tfrase_dom"/>
</dbReference>
<evidence type="ECO:0000313" key="17">
    <source>
        <dbReference type="EMBL" id="SDT46041.1"/>
    </source>
</evidence>
<evidence type="ECO:0000256" key="8">
    <source>
        <dbReference type="ARBA" id="ARBA00022605"/>
    </source>
</evidence>
<evidence type="ECO:0000256" key="13">
    <source>
        <dbReference type="ARBA" id="ARBA00044633"/>
    </source>
</evidence>
<evidence type="ECO:0000256" key="5">
    <source>
        <dbReference type="ARBA" id="ARBA00009948"/>
    </source>
</evidence>
<feature type="binding site" evidence="15">
    <location>
        <position position="699"/>
    </location>
    <ligand>
        <name>phosphoenolpyruvate</name>
        <dbReference type="ChEBI" id="CHEBI:58702"/>
    </ligand>
</feature>
<reference evidence="17 18" key="1">
    <citation type="submission" date="2016-10" db="EMBL/GenBank/DDBJ databases">
        <authorList>
            <person name="de Groot N.N."/>
        </authorList>
    </citation>
    <scope>NUCLEOTIDE SEQUENCE [LARGE SCALE GENOMIC DNA]</scope>
    <source>
        <strain evidence="17 18">LMG 26867</strain>
    </source>
</reference>
<dbReference type="InterPro" id="IPR046826">
    <property type="entry name" value="PDH_N"/>
</dbReference>
<evidence type="ECO:0000256" key="10">
    <source>
        <dbReference type="ARBA" id="ARBA00023002"/>
    </source>
</evidence>
<comment type="catalytic activity">
    <reaction evidence="14">
        <text>prephenate + NAD(+) = 3-(4-hydroxyphenyl)pyruvate + CO2 + NADH</text>
        <dbReference type="Rhea" id="RHEA:13869"/>
        <dbReference type="ChEBI" id="CHEBI:16526"/>
        <dbReference type="ChEBI" id="CHEBI:29934"/>
        <dbReference type="ChEBI" id="CHEBI:36242"/>
        <dbReference type="ChEBI" id="CHEBI:57540"/>
        <dbReference type="ChEBI" id="CHEBI:57945"/>
        <dbReference type="EC" id="1.3.1.12"/>
    </reaction>
</comment>
<dbReference type="PROSITE" id="PS51176">
    <property type="entry name" value="PDH_ADH"/>
    <property type="match status" value="1"/>
</dbReference>
<dbReference type="PROSITE" id="PS00885">
    <property type="entry name" value="EPSP_SYNTHASE_2"/>
    <property type="match status" value="1"/>
</dbReference>